<reference evidence="1 2" key="1">
    <citation type="journal article" date="2012" name="Science">
        <title>The Paleozoic origin of enzymatic lignin decomposition reconstructed from 31 fungal genomes.</title>
        <authorList>
            <person name="Floudas D."/>
            <person name="Binder M."/>
            <person name="Riley R."/>
            <person name="Barry K."/>
            <person name="Blanchette R.A."/>
            <person name="Henrissat B."/>
            <person name="Martinez A.T."/>
            <person name="Otillar R."/>
            <person name="Spatafora J.W."/>
            <person name="Yadav J.S."/>
            <person name="Aerts A."/>
            <person name="Benoit I."/>
            <person name="Boyd A."/>
            <person name="Carlson A."/>
            <person name="Copeland A."/>
            <person name="Coutinho P.M."/>
            <person name="de Vries R.P."/>
            <person name="Ferreira P."/>
            <person name="Findley K."/>
            <person name="Foster B."/>
            <person name="Gaskell J."/>
            <person name="Glotzer D."/>
            <person name="Gorecki P."/>
            <person name="Heitman J."/>
            <person name="Hesse C."/>
            <person name="Hori C."/>
            <person name="Igarashi K."/>
            <person name="Jurgens J.A."/>
            <person name="Kallen N."/>
            <person name="Kersten P."/>
            <person name="Kohler A."/>
            <person name="Kuees U."/>
            <person name="Kumar T.K.A."/>
            <person name="Kuo A."/>
            <person name="LaButti K."/>
            <person name="Larrondo L.F."/>
            <person name="Lindquist E."/>
            <person name="Ling A."/>
            <person name="Lombard V."/>
            <person name="Lucas S."/>
            <person name="Lundell T."/>
            <person name="Martin R."/>
            <person name="McLaughlin D.J."/>
            <person name="Morgenstern I."/>
            <person name="Morin E."/>
            <person name="Murat C."/>
            <person name="Nagy L.G."/>
            <person name="Nolan M."/>
            <person name="Ohm R.A."/>
            <person name="Patyshakuliyeva A."/>
            <person name="Rokas A."/>
            <person name="Ruiz-Duenas F.J."/>
            <person name="Sabat G."/>
            <person name="Salamov A."/>
            <person name="Samejima M."/>
            <person name="Schmutz J."/>
            <person name="Slot J.C."/>
            <person name="St John F."/>
            <person name="Stenlid J."/>
            <person name="Sun H."/>
            <person name="Sun S."/>
            <person name="Syed K."/>
            <person name="Tsang A."/>
            <person name="Wiebenga A."/>
            <person name="Young D."/>
            <person name="Pisabarro A."/>
            <person name="Eastwood D.C."/>
            <person name="Martin F."/>
            <person name="Cullen D."/>
            <person name="Grigoriev I.V."/>
            <person name="Hibbett D.S."/>
        </authorList>
    </citation>
    <scope>NUCLEOTIDE SEQUENCE [LARGE SCALE GENOMIC DNA]</scope>
    <source>
        <strain evidence="1 2">MD-104</strain>
    </source>
</reference>
<dbReference type="InterPro" id="IPR036396">
    <property type="entry name" value="Cyt_P450_sf"/>
</dbReference>
<keyword evidence="2" id="KW-1185">Reference proteome</keyword>
<accession>A0A2H3JJP7</accession>
<dbReference type="AlphaFoldDB" id="A0A2H3JJP7"/>
<gene>
    <name evidence="1" type="ORF">WOLCODRAFT_167749</name>
</gene>
<dbReference type="GO" id="GO:0016705">
    <property type="term" value="F:oxidoreductase activity, acting on paired donors, with incorporation or reduction of molecular oxygen"/>
    <property type="evidence" value="ECO:0007669"/>
    <property type="project" value="InterPro"/>
</dbReference>
<dbReference type="EMBL" id="KB467954">
    <property type="protein sequence ID" value="PCH39009.1"/>
    <property type="molecule type" value="Genomic_DNA"/>
</dbReference>
<organism evidence="1 2">
    <name type="scientific">Wolfiporia cocos (strain MD-104)</name>
    <name type="common">Brown rot fungus</name>
    <dbReference type="NCBI Taxonomy" id="742152"/>
    <lineage>
        <taxon>Eukaryota</taxon>
        <taxon>Fungi</taxon>
        <taxon>Dikarya</taxon>
        <taxon>Basidiomycota</taxon>
        <taxon>Agaricomycotina</taxon>
        <taxon>Agaricomycetes</taxon>
        <taxon>Polyporales</taxon>
        <taxon>Phaeolaceae</taxon>
        <taxon>Wolfiporia</taxon>
    </lineage>
</organism>
<sequence>MPFDALSSRSHQLREAAKRQVPDVAVRLASLNALCTVIQKNVVVVYSHYKIQHMRATPIPDGGVKGHGGSIGSTAHDLFETAVAGCESSYRSGYETSWNGVAAIAALQRDFEIYDIWLAVRRIRCIGWMPSIFPDPEEFRPEQWIKEEGALEQYQLFFAFSTGSCVTGDEGAAQKSLLELPDTRRRRDDGVEGAGQPDHCLSSDRPKVSYIAREGCMTCNDRCIELGEGQQQTLSLSLEKM</sequence>
<dbReference type="SUPFAM" id="SSF48264">
    <property type="entry name" value="Cytochrome P450"/>
    <property type="match status" value="1"/>
</dbReference>
<dbReference type="Proteomes" id="UP000218811">
    <property type="component" value="Unassembled WGS sequence"/>
</dbReference>
<proteinExistence type="predicted"/>
<protein>
    <submittedName>
        <fullName evidence="1">Uncharacterized protein</fullName>
    </submittedName>
</protein>
<dbReference type="OrthoDB" id="3945418at2759"/>
<dbReference type="Gene3D" id="1.10.630.10">
    <property type="entry name" value="Cytochrome P450"/>
    <property type="match status" value="1"/>
</dbReference>
<evidence type="ECO:0000313" key="1">
    <source>
        <dbReference type="EMBL" id="PCH39009.1"/>
    </source>
</evidence>
<dbReference type="GO" id="GO:0005506">
    <property type="term" value="F:iron ion binding"/>
    <property type="evidence" value="ECO:0007669"/>
    <property type="project" value="InterPro"/>
</dbReference>
<evidence type="ECO:0000313" key="2">
    <source>
        <dbReference type="Proteomes" id="UP000218811"/>
    </source>
</evidence>
<dbReference type="GO" id="GO:0004497">
    <property type="term" value="F:monooxygenase activity"/>
    <property type="evidence" value="ECO:0007669"/>
    <property type="project" value="InterPro"/>
</dbReference>
<dbReference type="GO" id="GO:0020037">
    <property type="term" value="F:heme binding"/>
    <property type="evidence" value="ECO:0007669"/>
    <property type="project" value="InterPro"/>
</dbReference>
<name>A0A2H3JJP7_WOLCO</name>